<evidence type="ECO:0000259" key="6">
    <source>
        <dbReference type="Pfam" id="PF12325"/>
    </source>
</evidence>
<keyword evidence="2" id="KW-0333">Golgi apparatus</keyword>
<feature type="coiled-coil region" evidence="4">
    <location>
        <begin position="517"/>
        <end position="586"/>
    </location>
</feature>
<dbReference type="OrthoDB" id="74178at2759"/>
<proteinExistence type="predicted"/>
<feature type="region of interest" description="Disordered" evidence="5">
    <location>
        <begin position="241"/>
        <end position="260"/>
    </location>
</feature>
<evidence type="ECO:0000256" key="1">
    <source>
        <dbReference type="ARBA" id="ARBA00004555"/>
    </source>
</evidence>
<dbReference type="PANTHER" id="PTHR46515:SF1">
    <property type="entry name" value="TATA ELEMENT MODULATORY FACTOR"/>
    <property type="match status" value="1"/>
</dbReference>
<dbReference type="Proteomes" id="UP000504638">
    <property type="component" value="Unplaced"/>
</dbReference>
<dbReference type="InterPro" id="IPR052602">
    <property type="entry name" value="Growth_transcription_reg"/>
</dbReference>
<evidence type="ECO:0000313" key="9">
    <source>
        <dbReference type="RefSeq" id="XP_033536001.1"/>
    </source>
</evidence>
<feature type="coiled-coil region" evidence="4">
    <location>
        <begin position="758"/>
        <end position="858"/>
    </location>
</feature>
<reference evidence="9" key="2">
    <citation type="submission" date="2020-04" db="EMBL/GenBank/DDBJ databases">
        <authorList>
            <consortium name="NCBI Genome Project"/>
        </authorList>
    </citation>
    <scope>NUCLEOTIDE SEQUENCE</scope>
    <source>
        <strain evidence="9">CBS 781.70</strain>
    </source>
</reference>
<comment type="subcellular location">
    <subcellularLocation>
        <location evidence="1">Golgi apparatus</location>
    </subcellularLocation>
</comment>
<protein>
    <recommendedName>
        <fullName evidence="6">TATA element modulatory factor 1 TATA binding domain-containing protein</fullName>
    </recommendedName>
</protein>
<evidence type="ECO:0000256" key="3">
    <source>
        <dbReference type="ARBA" id="ARBA00023054"/>
    </source>
</evidence>
<accession>A0A6G1G8Z5</accession>
<dbReference type="PANTHER" id="PTHR46515">
    <property type="entry name" value="TATA ELEMENT MODULATORY FACTOR TMF1"/>
    <property type="match status" value="1"/>
</dbReference>
<feature type="region of interest" description="Disordered" evidence="5">
    <location>
        <begin position="31"/>
        <end position="203"/>
    </location>
</feature>
<reference evidence="7 9" key="1">
    <citation type="submission" date="2020-01" db="EMBL/GenBank/DDBJ databases">
        <authorList>
            <consortium name="DOE Joint Genome Institute"/>
            <person name="Haridas S."/>
            <person name="Albert R."/>
            <person name="Binder M."/>
            <person name="Bloem J."/>
            <person name="Labutti K."/>
            <person name="Salamov A."/>
            <person name="Andreopoulos B."/>
            <person name="Baker S.E."/>
            <person name="Barry K."/>
            <person name="Bills G."/>
            <person name="Bluhm B.H."/>
            <person name="Cannon C."/>
            <person name="Castanera R."/>
            <person name="Culley D.E."/>
            <person name="Daum C."/>
            <person name="Ezra D."/>
            <person name="Gonzalez J.B."/>
            <person name="Henrissat B."/>
            <person name="Kuo A."/>
            <person name="Liang C."/>
            <person name="Lipzen A."/>
            <person name="Lutzoni F."/>
            <person name="Magnuson J."/>
            <person name="Mondo S."/>
            <person name="Nolan M."/>
            <person name="Ohm R."/>
            <person name="Pangilinan J."/>
            <person name="Park H.-J."/>
            <person name="Ramirez L."/>
            <person name="Alfaro M."/>
            <person name="Sun H."/>
            <person name="Tritt A."/>
            <person name="Yoshinaga Y."/>
            <person name="Zwiers L.-H."/>
            <person name="Turgeon B.G."/>
            <person name="Goodwin S.B."/>
            <person name="Spatafora J.W."/>
            <person name="Crous P.W."/>
            <person name="Grigoriev I.V."/>
        </authorList>
    </citation>
    <scope>NUCLEOTIDE SEQUENCE</scope>
    <source>
        <strain evidence="7 9">CBS 781.70</strain>
    </source>
</reference>
<organism evidence="7">
    <name type="scientific">Eremomyces bilateralis CBS 781.70</name>
    <dbReference type="NCBI Taxonomy" id="1392243"/>
    <lineage>
        <taxon>Eukaryota</taxon>
        <taxon>Fungi</taxon>
        <taxon>Dikarya</taxon>
        <taxon>Ascomycota</taxon>
        <taxon>Pezizomycotina</taxon>
        <taxon>Dothideomycetes</taxon>
        <taxon>Dothideomycetes incertae sedis</taxon>
        <taxon>Eremomycetales</taxon>
        <taxon>Eremomycetaceae</taxon>
        <taxon>Eremomyces</taxon>
    </lineage>
</organism>
<dbReference type="Pfam" id="PF12325">
    <property type="entry name" value="TMF_TATA_bd"/>
    <property type="match status" value="1"/>
</dbReference>
<dbReference type="GO" id="GO:0005794">
    <property type="term" value="C:Golgi apparatus"/>
    <property type="evidence" value="ECO:0007669"/>
    <property type="project" value="UniProtKB-SubCell"/>
</dbReference>
<evidence type="ECO:0000313" key="8">
    <source>
        <dbReference type="Proteomes" id="UP000504638"/>
    </source>
</evidence>
<dbReference type="Pfam" id="PF12329">
    <property type="entry name" value="TMF_DNA_bd"/>
    <property type="match status" value="1"/>
</dbReference>
<dbReference type="RefSeq" id="XP_033536001.1">
    <property type="nucleotide sequence ID" value="XM_033679040.1"/>
</dbReference>
<evidence type="ECO:0000256" key="5">
    <source>
        <dbReference type="SAM" id="MobiDB-lite"/>
    </source>
</evidence>
<keyword evidence="8" id="KW-1185">Reference proteome</keyword>
<dbReference type="GeneID" id="54419610"/>
<gene>
    <name evidence="7 9" type="ORF">P152DRAFT_456615</name>
</gene>
<keyword evidence="3 4" id="KW-0175">Coiled coil</keyword>
<dbReference type="GO" id="GO:0005783">
    <property type="term" value="C:endoplasmic reticulum"/>
    <property type="evidence" value="ECO:0007669"/>
    <property type="project" value="TreeGrafter"/>
</dbReference>
<reference evidence="9" key="3">
    <citation type="submission" date="2025-04" db="UniProtKB">
        <authorList>
            <consortium name="RefSeq"/>
        </authorList>
    </citation>
    <scope>IDENTIFICATION</scope>
    <source>
        <strain evidence="9">CBS 781.70</strain>
    </source>
</reference>
<dbReference type="AlphaFoldDB" id="A0A6G1G8Z5"/>
<name>A0A6G1G8Z5_9PEZI</name>
<feature type="compositionally biased region" description="Basic and acidic residues" evidence="5">
    <location>
        <begin position="244"/>
        <end position="260"/>
    </location>
</feature>
<feature type="compositionally biased region" description="Basic and acidic residues" evidence="5">
    <location>
        <begin position="128"/>
        <end position="138"/>
    </location>
</feature>
<evidence type="ECO:0000256" key="2">
    <source>
        <dbReference type="ARBA" id="ARBA00023034"/>
    </source>
</evidence>
<sequence length="863" mass="95536">MASQKPKGWSSLLSGAVAGLESRLDSILAEDEKAAARNQTTDEEVKRAKSTAAGQEKERSSSRNRANGRLQDRLAKAVAKNNDGSRPGSRLSSETPSRVESPGIATDAGRGSLESRVSETLSELQQEVVDKGKDHDTSESEIQPAHPSLNAPSVPEEPLPRLSTDSPSAKPSLEIPAISEPPQDEATAGAADHALTYGEDNVEELRKKYEEESRQRSEEMHAHLERIDALQAKLQYLAKSAAEAARHAKESAEAGSLDRKLAEKEEQIALLMDEGQTLSKKELQHMTAIKKLRADASVQDKRLGEMKKRLDATERNASEATERARRAEVNERQAIERMKVLGRLEKDVDQLRLDREAAALTIADLKRQLTEANDRAIDAESRVHADSLEAEKRTVVDLTDQLENASIEKKLAEDRARSEIQGIKEQLSQQQEKTKLAESELKAEILNLEGKLEFLRTKSEEVSSSENGDSQVKLLRQIETLQTQYSVARENWQGIENMLNARLSTVEKERDEVARREGELRKRAREANIKSRRAEEELDAAHERVRSFEMDAENTASALQRLQSQLDDAENALSMAKDAFEREKKAWEQDVQHRIDEERSKIRMETVSSPAQENSFLRADSPSASLNRKFSGNDFLGPHSRRSGRAISSDLAPLSVPVDSGRPPSRRTSTLPSLTPDMVGTPQRQDSFPSSLSQFGLGVNGASGGFSKAPGFSGTPPSIHTIDPDEGLDTATSNSPRRTIADMLSVSTVGAGPSVQLVERMSAAVRRLEAEKAVHREELARVAAQRDEAREEAVALMREAEQARGLEEQVARLGADLQGLDRRYETTLQMYGEKSERVEELENDVVDLKNMLRELAESTVMKK</sequence>
<dbReference type="InterPro" id="IPR022092">
    <property type="entry name" value="TMF_DNA-bd"/>
</dbReference>
<feature type="domain" description="TATA element modulatory factor 1 TATA binding" evidence="6">
    <location>
        <begin position="745"/>
        <end position="857"/>
    </location>
</feature>
<feature type="region of interest" description="Disordered" evidence="5">
    <location>
        <begin position="631"/>
        <end position="687"/>
    </location>
</feature>
<dbReference type="InterPro" id="IPR022091">
    <property type="entry name" value="TMF_TATA-bd"/>
</dbReference>
<dbReference type="EMBL" id="ML975153">
    <property type="protein sequence ID" value="KAF1814370.1"/>
    <property type="molecule type" value="Genomic_DNA"/>
</dbReference>
<evidence type="ECO:0000313" key="7">
    <source>
        <dbReference type="EMBL" id="KAF1814370.1"/>
    </source>
</evidence>
<evidence type="ECO:0000256" key="4">
    <source>
        <dbReference type="SAM" id="Coils"/>
    </source>
</evidence>